<feature type="chain" id="PRO_5037059515" evidence="6">
    <location>
        <begin position="21"/>
        <end position="733"/>
    </location>
</feature>
<keyword evidence="2" id="KW-0964">Secreted</keyword>
<keyword evidence="8" id="KW-1185">Reference proteome</keyword>
<evidence type="ECO:0000256" key="2">
    <source>
        <dbReference type="ARBA" id="ARBA00022525"/>
    </source>
</evidence>
<feature type="signal peptide" evidence="6">
    <location>
        <begin position="1"/>
        <end position="20"/>
    </location>
</feature>
<dbReference type="RefSeq" id="WP_191618336.1">
    <property type="nucleotide sequence ID" value="NZ_JACYFG010000040.1"/>
</dbReference>
<dbReference type="EMBL" id="JACYFG010000040">
    <property type="protein sequence ID" value="MBD5781236.1"/>
    <property type="molecule type" value="Genomic_DNA"/>
</dbReference>
<dbReference type="PANTHER" id="PTHR43737:SF1">
    <property type="entry name" value="DUF1501 DOMAIN-CONTAINING PROTEIN"/>
    <property type="match status" value="1"/>
</dbReference>
<dbReference type="AlphaFoldDB" id="A0A927FCG4"/>
<protein>
    <submittedName>
        <fullName evidence="7">DUF1800 family protein</fullName>
    </submittedName>
</protein>
<accession>A0A927FCG4</accession>
<evidence type="ECO:0000256" key="5">
    <source>
        <dbReference type="SAM" id="MobiDB-lite"/>
    </source>
</evidence>
<dbReference type="Proteomes" id="UP000622317">
    <property type="component" value="Unassembled WGS sequence"/>
</dbReference>
<keyword evidence="3 6" id="KW-0732">Signal</keyword>
<evidence type="ECO:0000313" key="8">
    <source>
        <dbReference type="Proteomes" id="UP000622317"/>
    </source>
</evidence>
<keyword evidence="4" id="KW-0106">Calcium</keyword>
<dbReference type="Pfam" id="PF08811">
    <property type="entry name" value="DUF1800"/>
    <property type="match status" value="1"/>
</dbReference>
<evidence type="ECO:0000256" key="4">
    <source>
        <dbReference type="ARBA" id="ARBA00022837"/>
    </source>
</evidence>
<evidence type="ECO:0000256" key="3">
    <source>
        <dbReference type="ARBA" id="ARBA00022729"/>
    </source>
</evidence>
<name>A0A927FCG4_9BACT</name>
<evidence type="ECO:0000256" key="6">
    <source>
        <dbReference type="SAM" id="SignalP"/>
    </source>
</evidence>
<sequence>MLANKQLCAAACLMASVLSAASGAETLVDRDGDGLSDVWELAFDAQDLLPGEDADGDGSSNREECEHGTDPFDAASCFEPYRFEWDPEGVAFVFEGVEGQSYSVEVSGDLVNWEEGPDRLFSSGGPERLVSQADGQTLRFMRFRVGGDQDGDGLGDFEEKLLGTDPFATHSDPDFGAGDLAQLMDRFFSEGTFDVAGKQVAGALPSLEEASRFLAQASLSSRIQEIETVASLGFGAWIDGQFAEVPGYILPGTKWWRDNVENFFWVHRHYAWWDQVMNSSDLLRQRLAVALGEVYVLSDQALDGGAATFGMADFYDMLLDHSFGNWRDLLRDTSLHPAMGNYLSHLKNRKANPEENRYPDENYAREIMQLFSIGLFELNPDGSRKLDAEGNPIPTYDNEDITNFARVFTGFAFGGENNSPDIRWHFDFGQWVWDAPMKAWEHEHDQECKVLLNGTVLPAFSEDPGRVAMDDFEAAIDNLFHHPNVGPFISYRLIQRLVKSNPSPGYVQRVAQVFADNGKGVRGDMKSVVKAILLDAEARVPVSDDDLFAGRLREPYLRWVRIVTSLGAASVDGGKPLIPDWEHPSEMGQRVMSSNSVFNFFQPDYVPQGEMADAGLVGPEFQVLNSSTAMATQNIYGGAIMWGFAWQDDDGDGQYEPGMTFEFTDEIALLRSEGVGAVIDRLDLVLFHGTMTDATREIMLDAYEGRAGWFDDRLTVGMLVRIAMLSSEFAVTL</sequence>
<proteinExistence type="predicted"/>
<gene>
    <name evidence="7" type="ORF">IEN85_17175</name>
</gene>
<dbReference type="InterPro" id="IPR059100">
    <property type="entry name" value="TSP3_bac"/>
</dbReference>
<evidence type="ECO:0000256" key="1">
    <source>
        <dbReference type="ARBA" id="ARBA00004613"/>
    </source>
</evidence>
<comment type="subcellular location">
    <subcellularLocation>
        <location evidence="1">Secreted</location>
    </subcellularLocation>
</comment>
<feature type="region of interest" description="Disordered" evidence="5">
    <location>
        <begin position="49"/>
        <end position="68"/>
    </location>
</feature>
<organism evidence="7 8">
    <name type="scientific">Pelagicoccus enzymogenes</name>
    <dbReference type="NCBI Taxonomy" id="2773457"/>
    <lineage>
        <taxon>Bacteria</taxon>
        <taxon>Pseudomonadati</taxon>
        <taxon>Verrucomicrobiota</taxon>
        <taxon>Opitutia</taxon>
        <taxon>Puniceicoccales</taxon>
        <taxon>Pelagicoccaceae</taxon>
        <taxon>Pelagicoccus</taxon>
    </lineage>
</organism>
<reference evidence="7" key="1">
    <citation type="submission" date="2020-09" db="EMBL/GenBank/DDBJ databases">
        <title>Pelagicoccus enzymogenes sp. nov. with an EPS production, isolated from marine sediment.</title>
        <authorList>
            <person name="Feng X."/>
        </authorList>
    </citation>
    <scope>NUCLEOTIDE SEQUENCE</scope>
    <source>
        <strain evidence="7">NFK12</strain>
    </source>
</reference>
<dbReference type="Pfam" id="PF18884">
    <property type="entry name" value="TSP3_bac"/>
    <property type="match status" value="3"/>
</dbReference>
<dbReference type="PANTHER" id="PTHR43737">
    <property type="entry name" value="BLL7424 PROTEIN"/>
    <property type="match status" value="1"/>
</dbReference>
<dbReference type="InterPro" id="IPR014917">
    <property type="entry name" value="DUF1800"/>
</dbReference>
<comment type="caution">
    <text evidence="7">The sequence shown here is derived from an EMBL/GenBank/DDBJ whole genome shotgun (WGS) entry which is preliminary data.</text>
</comment>
<evidence type="ECO:0000313" key="7">
    <source>
        <dbReference type="EMBL" id="MBD5781236.1"/>
    </source>
</evidence>